<dbReference type="RefSeq" id="WP_011008621.1">
    <property type="nucleotide sequence ID" value="NZ_DAIOPL010000002.1"/>
</dbReference>
<proteinExistence type="inferred from homology"/>
<comment type="caution">
    <text evidence="4">The sequence shown here is derived from an EMBL/GenBank/DDBJ whole genome shotgun (WGS) entry which is preliminary data.</text>
</comment>
<evidence type="ECO:0000313" key="7">
    <source>
        <dbReference type="Proteomes" id="UP000257123"/>
    </source>
</evidence>
<dbReference type="InterPro" id="IPR006016">
    <property type="entry name" value="UspA"/>
</dbReference>
<dbReference type="InterPro" id="IPR014729">
    <property type="entry name" value="Rossmann-like_a/b/a_fold"/>
</dbReference>
<comment type="similarity">
    <text evidence="1">Belongs to the universal stress protein A family.</text>
</comment>
<dbReference type="CDD" id="cd00293">
    <property type="entry name" value="USP-like"/>
    <property type="match status" value="1"/>
</dbReference>
<evidence type="ECO:0000313" key="6">
    <source>
        <dbReference type="Proteomes" id="UP000256877"/>
    </source>
</evidence>
<dbReference type="PANTHER" id="PTHR46268">
    <property type="entry name" value="STRESS RESPONSE PROTEIN NHAX"/>
    <property type="match status" value="1"/>
</dbReference>
<evidence type="ECO:0000313" key="3">
    <source>
        <dbReference type="EMBL" id="HII47084.1"/>
    </source>
</evidence>
<dbReference type="GeneID" id="1464490"/>
<dbReference type="EMBL" id="DUJP01000027">
    <property type="protein sequence ID" value="HII47084.1"/>
    <property type="molecule type" value="Genomic_DNA"/>
</dbReference>
<dbReference type="EMBL" id="NMUF01000022">
    <property type="protein sequence ID" value="RFA97751.1"/>
    <property type="molecule type" value="Genomic_DNA"/>
</dbReference>
<dbReference type="Gene3D" id="3.40.50.620">
    <property type="entry name" value="HUPs"/>
    <property type="match status" value="1"/>
</dbReference>
<reference evidence="3" key="2">
    <citation type="journal article" date="2020" name="bioRxiv">
        <title>A rank-normalized archaeal taxonomy based on genome phylogeny resolves widespread incomplete and uneven classifications.</title>
        <authorList>
            <person name="Rinke C."/>
            <person name="Chuvochina M."/>
            <person name="Mussig A.J."/>
            <person name="Chaumeil P.-A."/>
            <person name="Waite D.W."/>
            <person name="Whitman W.B."/>
            <person name="Parks D.H."/>
            <person name="Hugenholtz P."/>
        </authorList>
    </citation>
    <scope>NUCLEOTIDE SEQUENCE</scope>
    <source>
        <strain evidence="3">UBA8839</strain>
    </source>
</reference>
<organism evidence="4 7">
    <name type="scientific">Pyrobaculum aerophilum</name>
    <dbReference type="NCBI Taxonomy" id="13773"/>
    <lineage>
        <taxon>Archaea</taxon>
        <taxon>Thermoproteota</taxon>
        <taxon>Thermoprotei</taxon>
        <taxon>Thermoproteales</taxon>
        <taxon>Thermoproteaceae</taxon>
        <taxon>Pyrobaculum</taxon>
    </lineage>
</organism>
<evidence type="ECO:0000256" key="1">
    <source>
        <dbReference type="ARBA" id="ARBA00008791"/>
    </source>
</evidence>
<dbReference type="Proteomes" id="UP000651120">
    <property type="component" value="Unassembled WGS sequence"/>
</dbReference>
<accession>A0A371QUX0</accession>
<sequence length="137" mass="14601">MDKIVVGYDGSPQAKKALERAKAIAEKFGSKIYVVHVIDTAVLSLSDMFSSPAVIASLKEKAEQLIKEALAFLGQGAEGKILEGDPAHEIVKFAREVNASLIVLGARGLSTIRRILMGSVSSRVVQESPIDVLIVKG</sequence>
<reference evidence="6 7" key="1">
    <citation type="submission" date="2017-07" db="EMBL/GenBank/DDBJ databases">
        <title>Draft genome sequence of aerobic hyperthermophilic archaea, Pyrobaculum aerophilum YKB31 and YKB32.</title>
        <authorList>
            <person name="Mochizuki T."/>
            <person name="Berliner A.J."/>
            <person name="Yoshida-Takashima Y."/>
            <person name="Takaki Y."/>
            <person name="Nunoura T."/>
            <person name="Takai K."/>
        </authorList>
    </citation>
    <scope>NUCLEOTIDE SEQUENCE [LARGE SCALE GENOMIC DNA]</scope>
    <source>
        <strain evidence="4 7">YKB31</strain>
        <strain evidence="5 6">YKB32</strain>
    </source>
</reference>
<evidence type="ECO:0000259" key="2">
    <source>
        <dbReference type="Pfam" id="PF00582"/>
    </source>
</evidence>
<dbReference type="OMA" id="MIYEDRT"/>
<dbReference type="SUPFAM" id="SSF52402">
    <property type="entry name" value="Adenine nucleotide alpha hydrolases-like"/>
    <property type="match status" value="1"/>
</dbReference>
<dbReference type="InterPro" id="IPR006015">
    <property type="entry name" value="Universal_stress_UspA"/>
</dbReference>
<dbReference type="AlphaFoldDB" id="A0A371QUX0"/>
<protein>
    <submittedName>
        <fullName evidence="4">Universal stress protein</fullName>
    </submittedName>
</protein>
<dbReference type="PANTHER" id="PTHR46268:SF25">
    <property type="entry name" value="USPA DOMAIN PROTEIN"/>
    <property type="match status" value="1"/>
</dbReference>
<dbReference type="OrthoDB" id="105697at2157"/>
<dbReference type="Pfam" id="PF00582">
    <property type="entry name" value="Usp"/>
    <property type="match status" value="1"/>
</dbReference>
<dbReference type="PRINTS" id="PR01438">
    <property type="entry name" value="UNVRSLSTRESS"/>
</dbReference>
<dbReference type="Proteomes" id="UP000256877">
    <property type="component" value="Unassembled WGS sequence"/>
</dbReference>
<evidence type="ECO:0000313" key="4">
    <source>
        <dbReference type="EMBL" id="RFA93552.1"/>
    </source>
</evidence>
<gene>
    <name evidence="4" type="ORF">CGL51_12385</name>
    <name evidence="5" type="ORF">CGL52_08340</name>
    <name evidence="3" type="ORF">HA333_06475</name>
</gene>
<dbReference type="Proteomes" id="UP000257123">
    <property type="component" value="Unassembled WGS sequence"/>
</dbReference>
<name>A0A371QUX0_9CREN</name>
<evidence type="ECO:0000313" key="5">
    <source>
        <dbReference type="EMBL" id="RFA97751.1"/>
    </source>
</evidence>
<dbReference type="EMBL" id="NMUE01000056">
    <property type="protein sequence ID" value="RFA93552.1"/>
    <property type="molecule type" value="Genomic_DNA"/>
</dbReference>
<feature type="domain" description="UspA" evidence="2">
    <location>
        <begin position="2"/>
        <end position="136"/>
    </location>
</feature>